<dbReference type="InterPro" id="IPR056906">
    <property type="entry name" value="ORF2/G2P_dom"/>
</dbReference>
<evidence type="ECO:0000256" key="1">
    <source>
        <dbReference type="SAM" id="MobiDB-lite"/>
    </source>
</evidence>
<evidence type="ECO:0000313" key="3">
    <source>
        <dbReference type="EMBL" id="DAD98123.1"/>
    </source>
</evidence>
<sequence>MAYRKHTYYFKNSIEHAYKFAGHTGAKGEHRAKRKKTTPEQVKRQNQINKENKYRHLLKANFLPGDCWITLKYPAGTRKSMDAVKQDLALFDKRMRRDYAAHGEKWKWIRRVEIGKRGGIHIHLICNRIWNTELLIAKNWPGLSHHSEPVRDEEGFGQLASYLCKPLPEEIEQESIFEPEEIKRASSLSSSRNLVRPEPEKKAYVRRTMKKIITDGPVARPGYYIDKKSIRIGINQVTGYSYVYYTEVKIQQTKRVIRAPGNDLTKLHRCNDERKRRKCRK</sequence>
<name>A0A8S5NVT2_9CAUD</name>
<organism evidence="3">
    <name type="scientific">Myoviridae sp. ct1CM14</name>
    <dbReference type="NCBI Taxonomy" id="2825018"/>
    <lineage>
        <taxon>Viruses</taxon>
        <taxon>Duplodnaviria</taxon>
        <taxon>Heunggongvirae</taxon>
        <taxon>Uroviricota</taxon>
        <taxon>Caudoviricetes</taxon>
    </lineage>
</organism>
<dbReference type="EMBL" id="BK015253">
    <property type="protein sequence ID" value="DAD98123.1"/>
    <property type="molecule type" value="Genomic_DNA"/>
</dbReference>
<feature type="domain" description="Replication-associated protein ORF2/G2P" evidence="2">
    <location>
        <begin position="66"/>
        <end position="165"/>
    </location>
</feature>
<feature type="region of interest" description="Disordered" evidence="1">
    <location>
        <begin position="25"/>
        <end position="46"/>
    </location>
</feature>
<dbReference type="Pfam" id="PF23343">
    <property type="entry name" value="REP_ORF2-G2P"/>
    <property type="match status" value="1"/>
</dbReference>
<reference evidence="3" key="1">
    <citation type="journal article" date="2021" name="Proc. Natl. Acad. Sci. U.S.A.">
        <title>A Catalog of Tens of Thousands of Viruses from Human Metagenomes Reveals Hidden Associations with Chronic Diseases.</title>
        <authorList>
            <person name="Tisza M.J."/>
            <person name="Buck C.B."/>
        </authorList>
    </citation>
    <scope>NUCLEOTIDE SEQUENCE</scope>
    <source>
        <strain evidence="3">Ct1CM14</strain>
    </source>
</reference>
<protein>
    <recommendedName>
        <fullName evidence="2">Replication-associated protein ORF2/G2P domain-containing protein</fullName>
    </recommendedName>
</protein>
<evidence type="ECO:0000259" key="2">
    <source>
        <dbReference type="Pfam" id="PF23343"/>
    </source>
</evidence>
<accession>A0A8S5NVT2</accession>
<proteinExistence type="predicted"/>